<dbReference type="AlphaFoldDB" id="A0A8B8E9Y3"/>
<protein>
    <submittedName>
        <fullName evidence="3">Uncharacterized protein LOC111133138</fullName>
    </submittedName>
</protein>
<dbReference type="GeneID" id="111133138"/>
<dbReference type="Proteomes" id="UP000694844">
    <property type="component" value="Chromosome 5"/>
</dbReference>
<evidence type="ECO:0000313" key="3">
    <source>
        <dbReference type="RefSeq" id="XP_022336945.1"/>
    </source>
</evidence>
<name>A0A8B8E9Y3_CRAVI</name>
<gene>
    <name evidence="3" type="primary">LOC111133138</name>
</gene>
<evidence type="ECO:0000256" key="1">
    <source>
        <dbReference type="SAM" id="SignalP"/>
    </source>
</evidence>
<organism evidence="2 3">
    <name type="scientific">Crassostrea virginica</name>
    <name type="common">Eastern oyster</name>
    <dbReference type="NCBI Taxonomy" id="6565"/>
    <lineage>
        <taxon>Eukaryota</taxon>
        <taxon>Metazoa</taxon>
        <taxon>Spiralia</taxon>
        <taxon>Lophotrochozoa</taxon>
        <taxon>Mollusca</taxon>
        <taxon>Bivalvia</taxon>
        <taxon>Autobranchia</taxon>
        <taxon>Pteriomorphia</taxon>
        <taxon>Ostreida</taxon>
        <taxon>Ostreoidea</taxon>
        <taxon>Ostreidae</taxon>
        <taxon>Crassostrea</taxon>
    </lineage>
</organism>
<dbReference type="KEGG" id="cvn:111133138"/>
<dbReference type="RefSeq" id="XP_022336945.1">
    <property type="nucleotide sequence ID" value="XM_022481237.1"/>
</dbReference>
<evidence type="ECO:0000313" key="2">
    <source>
        <dbReference type="Proteomes" id="UP000694844"/>
    </source>
</evidence>
<keyword evidence="1" id="KW-0732">Signal</keyword>
<sequence>MDIWLKVIQLGSVFLVCGPFICYGEHCSQNCKLLGSGSWSPCSETGKQSQLMNVCCMTKIKEICMRDCNLTIEIVEKNRTCTYHSNKSTSTNDLVFTTKTKLDFSTKPPTASKTTHEKDNSKSNICRHFHFRGLHCHSSGPTKCLG</sequence>
<accession>A0A8B8E9Y3</accession>
<reference evidence="3" key="1">
    <citation type="submission" date="2025-08" db="UniProtKB">
        <authorList>
            <consortium name="RefSeq"/>
        </authorList>
    </citation>
    <scope>IDENTIFICATION</scope>
    <source>
        <tissue evidence="3">Whole sample</tissue>
    </source>
</reference>
<feature type="signal peptide" evidence="1">
    <location>
        <begin position="1"/>
        <end position="24"/>
    </location>
</feature>
<proteinExistence type="predicted"/>
<keyword evidence="2" id="KW-1185">Reference proteome</keyword>
<feature type="chain" id="PRO_5034876135" evidence="1">
    <location>
        <begin position="25"/>
        <end position="146"/>
    </location>
</feature>